<dbReference type="GO" id="GO:0043161">
    <property type="term" value="P:proteasome-mediated ubiquitin-dependent protein catabolic process"/>
    <property type="evidence" value="ECO:0007669"/>
    <property type="project" value="TreeGrafter"/>
</dbReference>
<dbReference type="InterPro" id="IPR001680">
    <property type="entry name" value="WD40_rpt"/>
</dbReference>
<sequence length="417" mass="45690">MEPLAFYSSPDDIHQIFPSDDGAQCLPFSTSACNASSLIAIGDESGAVRLVETAKDEDPGFAIPYLTFQCHDNAIFDLCWSPDDKLLATASGDQTCRIFDVMKQRTLSSLQHHQNSVKQIYFNAANPSILCSSSRDGNLNVWDLRVAGPMMSDGPNIVTVLSPVLSVLGAHKSNRKSNSVTAAVWLDDHRIATACEHNAVIKVWDLRTSQVRRKSPIPVETSALPPHHALPAHRNFGVNSLSVSPDGQRVYAVCKDSNVYAYATHHLQNGPMHAYSHPRLHAETFYVKGGISRDGKFVATGSSDGVACLFPTEERYLDKRISDTFVNNSHPLALAKYLQVGRGVALVRGHDREVTDVTWTVGGDLVTVSDNYTARCWRQGERGVEAENMRAGGEEGGRRWLWGWADRKGDAESGGKI</sequence>
<accession>A0A5J5FC65</accession>
<evidence type="ECO:0000313" key="8">
    <source>
        <dbReference type="Proteomes" id="UP000326924"/>
    </source>
</evidence>
<evidence type="ECO:0000256" key="1">
    <source>
        <dbReference type="ARBA" id="ARBA00004906"/>
    </source>
</evidence>
<comment type="pathway">
    <text evidence="1">Protein modification; protein ubiquitination.</text>
</comment>
<comment type="similarity">
    <text evidence="5">Belongs to the WD repeat cdt2 family.</text>
</comment>
<dbReference type="PROSITE" id="PS00678">
    <property type="entry name" value="WD_REPEATS_1"/>
    <property type="match status" value="1"/>
</dbReference>
<evidence type="ECO:0000256" key="5">
    <source>
        <dbReference type="ARBA" id="ARBA00038344"/>
    </source>
</evidence>
<dbReference type="InParanoid" id="A0A5J5FC65"/>
<dbReference type="PROSITE" id="PS50294">
    <property type="entry name" value="WD_REPEATS_REGION"/>
    <property type="match status" value="2"/>
</dbReference>
<dbReference type="InterPro" id="IPR036322">
    <property type="entry name" value="WD40_repeat_dom_sf"/>
</dbReference>
<evidence type="ECO:0000313" key="7">
    <source>
        <dbReference type="EMBL" id="KAA8914899.1"/>
    </source>
</evidence>
<dbReference type="SUPFAM" id="SSF50978">
    <property type="entry name" value="WD40 repeat-like"/>
    <property type="match status" value="1"/>
</dbReference>
<reference evidence="7 8" key="1">
    <citation type="submission" date="2019-09" db="EMBL/GenBank/DDBJ databases">
        <title>Draft genome of the ectomycorrhizal ascomycete Sphaerosporella brunnea.</title>
        <authorList>
            <consortium name="DOE Joint Genome Institute"/>
            <person name="Benucci G.M."/>
            <person name="Marozzi G."/>
            <person name="Antonielli L."/>
            <person name="Sanchez S."/>
            <person name="Marco P."/>
            <person name="Wang X."/>
            <person name="Falini L.B."/>
            <person name="Barry K."/>
            <person name="Haridas S."/>
            <person name="Lipzen A."/>
            <person name="Labutti K."/>
            <person name="Grigoriev I.V."/>
            <person name="Murat C."/>
            <person name="Martin F."/>
            <person name="Albertini E."/>
            <person name="Donnini D."/>
            <person name="Bonito G."/>
        </authorList>
    </citation>
    <scope>NUCLEOTIDE SEQUENCE [LARGE SCALE GENOMIC DNA]</scope>
    <source>
        <strain evidence="7 8">Sb_GMNB300</strain>
    </source>
</reference>
<dbReference type="GO" id="GO:0030674">
    <property type="term" value="F:protein-macromolecule adaptor activity"/>
    <property type="evidence" value="ECO:0007669"/>
    <property type="project" value="TreeGrafter"/>
</dbReference>
<dbReference type="SMART" id="SM00320">
    <property type="entry name" value="WD40"/>
    <property type="match status" value="6"/>
</dbReference>
<dbReference type="GO" id="GO:0005634">
    <property type="term" value="C:nucleus"/>
    <property type="evidence" value="ECO:0007669"/>
    <property type="project" value="TreeGrafter"/>
</dbReference>
<dbReference type="AlphaFoldDB" id="A0A5J5FC65"/>
<evidence type="ECO:0000256" key="2">
    <source>
        <dbReference type="ARBA" id="ARBA00022574"/>
    </source>
</evidence>
<dbReference type="Gene3D" id="2.130.10.10">
    <property type="entry name" value="YVTN repeat-like/Quinoprotein amine dehydrogenase"/>
    <property type="match status" value="3"/>
</dbReference>
<feature type="repeat" description="WD" evidence="6">
    <location>
        <begin position="68"/>
        <end position="109"/>
    </location>
</feature>
<name>A0A5J5FC65_9PEZI</name>
<dbReference type="Proteomes" id="UP000326924">
    <property type="component" value="Unassembled WGS sequence"/>
</dbReference>
<comment type="caution">
    <text evidence="7">The sequence shown here is derived from an EMBL/GenBank/DDBJ whole genome shotgun (WGS) entry which is preliminary data.</text>
</comment>
<evidence type="ECO:0000256" key="3">
    <source>
        <dbReference type="ARBA" id="ARBA00022737"/>
    </source>
</evidence>
<evidence type="ECO:0000256" key="6">
    <source>
        <dbReference type="PROSITE-ProRule" id="PRU00221"/>
    </source>
</evidence>
<keyword evidence="2 6" id="KW-0853">WD repeat</keyword>
<keyword evidence="7" id="KW-0131">Cell cycle</keyword>
<keyword evidence="7" id="KW-0132">Cell division</keyword>
<dbReference type="Pfam" id="PF00400">
    <property type="entry name" value="WD40"/>
    <property type="match status" value="4"/>
</dbReference>
<proteinExistence type="inferred from homology"/>
<dbReference type="GO" id="GO:0051301">
    <property type="term" value="P:cell division"/>
    <property type="evidence" value="ECO:0007669"/>
    <property type="project" value="UniProtKB-KW"/>
</dbReference>
<dbReference type="PANTHER" id="PTHR22852:SF0">
    <property type="entry name" value="DENTICLELESS PROTEIN HOMOLOG"/>
    <property type="match status" value="1"/>
</dbReference>
<dbReference type="OrthoDB" id="2096344at2759"/>
<gene>
    <name evidence="7" type="ORF">FN846DRAFT_896858</name>
</gene>
<dbReference type="InterPro" id="IPR051865">
    <property type="entry name" value="WD-repeat_CDT2_adapter"/>
</dbReference>
<dbReference type="InterPro" id="IPR019775">
    <property type="entry name" value="WD40_repeat_CS"/>
</dbReference>
<organism evidence="7 8">
    <name type="scientific">Sphaerosporella brunnea</name>
    <dbReference type="NCBI Taxonomy" id="1250544"/>
    <lineage>
        <taxon>Eukaryota</taxon>
        <taxon>Fungi</taxon>
        <taxon>Dikarya</taxon>
        <taxon>Ascomycota</taxon>
        <taxon>Pezizomycotina</taxon>
        <taxon>Pezizomycetes</taxon>
        <taxon>Pezizales</taxon>
        <taxon>Pyronemataceae</taxon>
        <taxon>Sphaerosporella</taxon>
    </lineage>
</organism>
<keyword evidence="4" id="KW-0833">Ubl conjugation pathway</keyword>
<dbReference type="PANTHER" id="PTHR22852">
    <property type="entry name" value="LETHAL 2 DENTICLELESS PROTEIN RETINOIC ACID-REGULATED NUCLEAR MATRIX-ASSOCIATED PROTEIN"/>
    <property type="match status" value="1"/>
</dbReference>
<feature type="repeat" description="WD" evidence="6">
    <location>
        <begin position="110"/>
        <end position="152"/>
    </location>
</feature>
<dbReference type="PROSITE" id="PS50082">
    <property type="entry name" value="WD_REPEATS_2"/>
    <property type="match status" value="2"/>
</dbReference>
<keyword evidence="3" id="KW-0677">Repeat</keyword>
<dbReference type="InterPro" id="IPR015943">
    <property type="entry name" value="WD40/YVTN_repeat-like_dom_sf"/>
</dbReference>
<dbReference type="EMBL" id="VXIS01000002">
    <property type="protein sequence ID" value="KAA8914899.1"/>
    <property type="molecule type" value="Genomic_DNA"/>
</dbReference>
<keyword evidence="8" id="KW-1185">Reference proteome</keyword>
<evidence type="ECO:0000256" key="4">
    <source>
        <dbReference type="ARBA" id="ARBA00022786"/>
    </source>
</evidence>
<protein>
    <submittedName>
        <fullName evidence="7">Putative cell division cycle protein cdt2</fullName>
    </submittedName>
</protein>